<dbReference type="PANTHER" id="PTHR22888:SF9">
    <property type="entry name" value="CYTOCHROME C OXIDASE SUBUNIT 2"/>
    <property type="match status" value="1"/>
</dbReference>
<accession>A0A917NCV3</accession>
<dbReference type="PROSITE" id="PS50857">
    <property type="entry name" value="COX2_CUA"/>
    <property type="match status" value="1"/>
</dbReference>
<dbReference type="Proteomes" id="UP000630149">
    <property type="component" value="Unassembled WGS sequence"/>
</dbReference>
<evidence type="ECO:0000256" key="14">
    <source>
        <dbReference type="SAM" id="Phobius"/>
    </source>
</evidence>
<evidence type="ECO:0000256" key="4">
    <source>
        <dbReference type="ARBA" id="ARBA00022660"/>
    </source>
</evidence>
<comment type="caution">
    <text evidence="16">The sequence shown here is derived from an EMBL/GenBank/DDBJ whole genome shotgun (WGS) entry which is preliminary data.</text>
</comment>
<keyword evidence="7" id="KW-0249">Electron transport</keyword>
<evidence type="ECO:0000256" key="12">
    <source>
        <dbReference type="ARBA" id="ARBA00031399"/>
    </source>
</evidence>
<dbReference type="GO" id="GO:0016020">
    <property type="term" value="C:membrane"/>
    <property type="evidence" value="ECO:0007669"/>
    <property type="project" value="UniProtKB-SubCell"/>
</dbReference>
<evidence type="ECO:0000256" key="2">
    <source>
        <dbReference type="ARBA" id="ARBA00007866"/>
    </source>
</evidence>
<keyword evidence="4" id="KW-0679">Respiratory chain</keyword>
<evidence type="ECO:0000256" key="13">
    <source>
        <dbReference type="ARBA" id="ARBA00047816"/>
    </source>
</evidence>
<dbReference type="SUPFAM" id="SSF49503">
    <property type="entry name" value="Cupredoxins"/>
    <property type="match status" value="1"/>
</dbReference>
<dbReference type="PROSITE" id="PS00078">
    <property type="entry name" value="COX2"/>
    <property type="match status" value="1"/>
</dbReference>
<feature type="transmembrane region" description="Helical" evidence="14">
    <location>
        <begin position="6"/>
        <end position="23"/>
    </location>
</feature>
<dbReference type="PRINTS" id="PR01166">
    <property type="entry name" value="CYCOXIDASEII"/>
</dbReference>
<keyword evidence="10 14" id="KW-0472">Membrane</keyword>
<keyword evidence="3" id="KW-0813">Transport</keyword>
<reference evidence="16" key="1">
    <citation type="journal article" date="2014" name="Int. J. Syst. Evol. Microbiol.">
        <title>Complete genome sequence of Corynebacterium casei LMG S-19264T (=DSM 44701T), isolated from a smear-ripened cheese.</title>
        <authorList>
            <consortium name="US DOE Joint Genome Institute (JGI-PGF)"/>
            <person name="Walter F."/>
            <person name="Albersmeier A."/>
            <person name="Kalinowski J."/>
            <person name="Ruckert C."/>
        </authorList>
    </citation>
    <scope>NUCLEOTIDE SEQUENCE</scope>
    <source>
        <strain evidence="16">JCM 13919</strain>
    </source>
</reference>
<dbReference type="InterPro" id="IPR001505">
    <property type="entry name" value="Copper_CuA"/>
</dbReference>
<dbReference type="InterPro" id="IPR034236">
    <property type="entry name" value="CuRO_CcO_Caa3_II"/>
</dbReference>
<dbReference type="GO" id="GO:0004129">
    <property type="term" value="F:cytochrome-c oxidase activity"/>
    <property type="evidence" value="ECO:0007669"/>
    <property type="project" value="UniProtKB-EC"/>
</dbReference>
<evidence type="ECO:0000256" key="6">
    <source>
        <dbReference type="ARBA" id="ARBA00022723"/>
    </source>
</evidence>
<evidence type="ECO:0000256" key="11">
    <source>
        <dbReference type="ARBA" id="ARBA00024688"/>
    </source>
</evidence>
<dbReference type="GO" id="GO:0005507">
    <property type="term" value="F:copper ion binding"/>
    <property type="evidence" value="ECO:0007669"/>
    <property type="project" value="InterPro"/>
</dbReference>
<evidence type="ECO:0000259" key="15">
    <source>
        <dbReference type="PROSITE" id="PS50857"/>
    </source>
</evidence>
<dbReference type="Gene3D" id="2.60.40.420">
    <property type="entry name" value="Cupredoxins - blue copper proteins"/>
    <property type="match status" value="1"/>
</dbReference>
<organism evidence="16 17">
    <name type="scientific">Legionella impletisoli</name>
    <dbReference type="NCBI Taxonomy" id="343510"/>
    <lineage>
        <taxon>Bacteria</taxon>
        <taxon>Pseudomonadati</taxon>
        <taxon>Pseudomonadota</taxon>
        <taxon>Gammaproteobacteria</taxon>
        <taxon>Legionellales</taxon>
        <taxon>Legionellaceae</taxon>
        <taxon>Legionella</taxon>
    </lineage>
</organism>
<comment type="function">
    <text evidence="11">Subunits I and II form the functional core of the enzyme complex. Electrons originating in cytochrome c are transferred via heme a and Cu(A) to the binuclear center formed by heme a3 and Cu(B).</text>
</comment>
<dbReference type="AlphaFoldDB" id="A0A917NCV3"/>
<dbReference type="GO" id="GO:0042773">
    <property type="term" value="P:ATP synthesis coupled electron transport"/>
    <property type="evidence" value="ECO:0007669"/>
    <property type="project" value="TreeGrafter"/>
</dbReference>
<comment type="similarity">
    <text evidence="2">Belongs to the cytochrome c oxidase subunit 2 family.</text>
</comment>
<keyword evidence="9" id="KW-0186">Copper</keyword>
<evidence type="ECO:0000256" key="9">
    <source>
        <dbReference type="ARBA" id="ARBA00023008"/>
    </source>
</evidence>
<evidence type="ECO:0000256" key="7">
    <source>
        <dbReference type="ARBA" id="ARBA00022982"/>
    </source>
</evidence>
<dbReference type="NCBIfam" id="TIGR02866">
    <property type="entry name" value="CoxB"/>
    <property type="match status" value="1"/>
</dbReference>
<dbReference type="InterPro" id="IPR045187">
    <property type="entry name" value="CcO_II"/>
</dbReference>
<feature type="domain" description="Cytochrome oxidase subunit II copper A binding" evidence="15">
    <location>
        <begin position="71"/>
        <end position="183"/>
    </location>
</feature>
<evidence type="ECO:0000256" key="8">
    <source>
        <dbReference type="ARBA" id="ARBA00022989"/>
    </source>
</evidence>
<dbReference type="EMBL" id="BMOB01000008">
    <property type="protein sequence ID" value="GGI90247.1"/>
    <property type="molecule type" value="Genomic_DNA"/>
</dbReference>
<feature type="transmembrane region" description="Helical" evidence="14">
    <location>
        <begin position="35"/>
        <end position="57"/>
    </location>
</feature>
<evidence type="ECO:0000256" key="3">
    <source>
        <dbReference type="ARBA" id="ARBA00022448"/>
    </source>
</evidence>
<comment type="subcellular location">
    <subcellularLocation>
        <location evidence="1">Membrane</location>
        <topology evidence="1">Multi-pass membrane protein</topology>
    </subcellularLocation>
</comment>
<keyword evidence="6" id="KW-0479">Metal-binding</keyword>
<keyword evidence="17" id="KW-1185">Reference proteome</keyword>
<evidence type="ECO:0000256" key="1">
    <source>
        <dbReference type="ARBA" id="ARBA00004141"/>
    </source>
</evidence>
<dbReference type="GO" id="GO:0016491">
    <property type="term" value="F:oxidoreductase activity"/>
    <property type="evidence" value="ECO:0007669"/>
    <property type="project" value="InterPro"/>
</dbReference>
<dbReference type="PANTHER" id="PTHR22888">
    <property type="entry name" value="CYTOCHROME C OXIDASE, SUBUNIT II"/>
    <property type="match status" value="1"/>
</dbReference>
<dbReference type="InterPro" id="IPR014222">
    <property type="entry name" value="Cyt_c_oxidase_su2"/>
</dbReference>
<protein>
    <recommendedName>
        <fullName evidence="12">Cytochrome aa3 subunit 2</fullName>
    </recommendedName>
</protein>
<evidence type="ECO:0000313" key="17">
    <source>
        <dbReference type="Proteomes" id="UP000630149"/>
    </source>
</evidence>
<dbReference type="InterPro" id="IPR008972">
    <property type="entry name" value="Cupredoxin"/>
</dbReference>
<comment type="catalytic activity">
    <reaction evidence="13">
        <text>4 Fe(II)-[cytochrome c] + O2 + 8 H(+)(in) = 4 Fe(III)-[cytochrome c] + 2 H2O + 4 H(+)(out)</text>
        <dbReference type="Rhea" id="RHEA:11436"/>
        <dbReference type="Rhea" id="RHEA-COMP:10350"/>
        <dbReference type="Rhea" id="RHEA-COMP:14399"/>
        <dbReference type="ChEBI" id="CHEBI:15377"/>
        <dbReference type="ChEBI" id="CHEBI:15378"/>
        <dbReference type="ChEBI" id="CHEBI:15379"/>
        <dbReference type="ChEBI" id="CHEBI:29033"/>
        <dbReference type="ChEBI" id="CHEBI:29034"/>
        <dbReference type="EC" id="7.1.1.9"/>
    </reaction>
</comment>
<keyword evidence="5 14" id="KW-0812">Transmembrane</keyword>
<gene>
    <name evidence="16" type="ORF">GCM10007966_18810</name>
</gene>
<reference evidence="16" key="2">
    <citation type="submission" date="2020-09" db="EMBL/GenBank/DDBJ databases">
        <authorList>
            <person name="Sun Q."/>
            <person name="Ohkuma M."/>
        </authorList>
    </citation>
    <scope>NUCLEOTIDE SEQUENCE</scope>
    <source>
        <strain evidence="16">JCM 13919</strain>
    </source>
</reference>
<evidence type="ECO:0000313" key="16">
    <source>
        <dbReference type="EMBL" id="GGI90247.1"/>
    </source>
</evidence>
<keyword evidence="8 14" id="KW-1133">Transmembrane helix</keyword>
<name>A0A917NCV3_9GAMM</name>
<evidence type="ECO:0000256" key="5">
    <source>
        <dbReference type="ARBA" id="ARBA00022692"/>
    </source>
</evidence>
<dbReference type="Pfam" id="PF00116">
    <property type="entry name" value="COX2"/>
    <property type="match status" value="1"/>
</dbReference>
<dbReference type="InterPro" id="IPR002429">
    <property type="entry name" value="CcO_II-like_C"/>
</dbReference>
<sequence length="200" mass="22982">MLIYFTLVFLAIAGIWFYAIKPRKKAFKHKKLGDYLIVWGGIALPTVSIIVLLSFGIPIGQSMLPSPESNEPILRINVIGHQWFWKVNYPDRNVTLINELHLPLNQPVDIYATTYDVIHSFWVPRLNGKIDMIPGYTNIIRLKATKSGRFRGQCAEFCGKWHAKMILNVVVHPKDDFSSWLETNKNMPSKITLPKPSEYE</sequence>
<dbReference type="CDD" id="cd04213">
    <property type="entry name" value="CuRO_CcO_Caa3_II"/>
    <property type="match status" value="1"/>
</dbReference>
<evidence type="ECO:0000256" key="10">
    <source>
        <dbReference type="ARBA" id="ARBA00023136"/>
    </source>
</evidence>
<proteinExistence type="inferred from homology"/>